<evidence type="ECO:0000256" key="7">
    <source>
        <dbReference type="ARBA" id="ARBA00023053"/>
    </source>
</evidence>
<dbReference type="InterPro" id="IPR051163">
    <property type="entry name" value="Sodium:Solute_Symporter_SSF"/>
</dbReference>
<reference evidence="14" key="1">
    <citation type="submission" date="2015-02" db="EMBL/GenBank/DDBJ databases">
        <title>Genome sequencing for Strongylocentrotus purpuratus.</title>
        <authorList>
            <person name="Murali S."/>
            <person name="Liu Y."/>
            <person name="Vee V."/>
            <person name="English A."/>
            <person name="Wang M."/>
            <person name="Skinner E."/>
            <person name="Han Y."/>
            <person name="Muzny D.M."/>
            <person name="Worley K.C."/>
            <person name="Gibbs R.A."/>
        </authorList>
    </citation>
    <scope>NUCLEOTIDE SEQUENCE</scope>
</reference>
<feature type="transmembrane region" description="Helical" evidence="12">
    <location>
        <begin position="530"/>
        <end position="553"/>
    </location>
</feature>
<feature type="transmembrane region" description="Helical" evidence="12">
    <location>
        <begin position="243"/>
        <end position="266"/>
    </location>
</feature>
<evidence type="ECO:0000256" key="5">
    <source>
        <dbReference type="ARBA" id="ARBA00022692"/>
    </source>
</evidence>
<keyword evidence="7" id="KW-0915">Sodium</keyword>
<evidence type="ECO:0000256" key="2">
    <source>
        <dbReference type="ARBA" id="ARBA00006434"/>
    </source>
</evidence>
<dbReference type="PROSITE" id="PS50283">
    <property type="entry name" value="NA_SOLUT_SYMP_3"/>
    <property type="match status" value="1"/>
</dbReference>
<keyword evidence="6 12" id="KW-1133">Transmembrane helix</keyword>
<feature type="transmembrane region" description="Helical" evidence="12">
    <location>
        <begin position="415"/>
        <end position="437"/>
    </location>
</feature>
<dbReference type="KEGG" id="spu:105441385"/>
<dbReference type="AlphaFoldDB" id="A0A7M7N3D9"/>
<keyword evidence="4" id="KW-1003">Cell membrane</keyword>
<dbReference type="GeneID" id="105441385"/>
<dbReference type="InParanoid" id="A0A7M7N3D9"/>
<evidence type="ECO:0000256" key="6">
    <source>
        <dbReference type="ARBA" id="ARBA00022989"/>
    </source>
</evidence>
<reference evidence="13" key="2">
    <citation type="submission" date="2021-01" db="UniProtKB">
        <authorList>
            <consortium name="EnsemblMetazoa"/>
        </authorList>
    </citation>
    <scope>IDENTIFICATION</scope>
</reference>
<dbReference type="Gene3D" id="1.20.1730.10">
    <property type="entry name" value="Sodium/glucose cotransporter"/>
    <property type="match status" value="1"/>
</dbReference>
<name>A0A7M7N3D9_STRPU</name>
<keyword evidence="14" id="KW-1185">Reference proteome</keyword>
<dbReference type="PANTHER" id="PTHR42985">
    <property type="entry name" value="SODIUM-COUPLED MONOCARBOXYLATE TRANSPORTER"/>
    <property type="match status" value="1"/>
</dbReference>
<comment type="similarity">
    <text evidence="2 11">Belongs to the sodium:solute symporter (SSF) (TC 2.A.21) family.</text>
</comment>
<evidence type="ECO:0000256" key="1">
    <source>
        <dbReference type="ARBA" id="ARBA00004651"/>
    </source>
</evidence>
<keyword evidence="5 12" id="KW-0812">Transmembrane</keyword>
<keyword evidence="9 12" id="KW-0472">Membrane</keyword>
<dbReference type="Pfam" id="PF00474">
    <property type="entry name" value="SSF"/>
    <property type="match status" value="1"/>
</dbReference>
<sequence>MDQTGGSSVARHFGVWDYVVFGVMLLVSALIGIFSAFSGGRQRTAEEFLVGDRKMSIIPVAMSITVSYISAVSVIGTPAEIYIYGTMFTWVLVTYVLANILLCRLFLPIYFRIRIISVYKYLELRFNRELRRCVTLIFSVQTVLYMGIVMYAPALTLNAVTGFSLWACVLSTGVVCIFYTTVGGIKAVLWTDTLQAVVIMIGIIAFIIKGTMEVGGLEKVWEITKEGNRVHFREISADPRVLYSVWSMLVGYTSWNLATGAGQVVVQRMLTCGSLKKATHAIILATITKVFVIFICIFSGVVMYAYYVNCDPLTHGVVTNKDQIMPLMVMELFAEMPGLPGLFLSAVVSASLSTLSSGINSLAAVAAEDGVKAMWPNMRPQTYVKITKMLALGYGILAIGFAFLASVLGQGILQLVLSIDGVFTGCTMGVFILGIFMHRCNYKGAIAGLVCSILFNIWLKVGAILYPSTRGQYPLSVEGCESFNSTNSMYTDATTDASMYTDATADPGYSLVTPTAMGVDPPHRPPITNLYAISFLYYTPIGALVCVTVGMIVSRITGFTDPDSVDARLKYNITDAVFCCLPESLKKWIRCGVEKINYQDDVDDGDKVIVVQQSPNELRDVYSKISLQDINANSHAAEPPVETKETHQ</sequence>
<evidence type="ECO:0000256" key="8">
    <source>
        <dbReference type="ARBA" id="ARBA00023065"/>
    </source>
</evidence>
<feature type="transmembrane region" description="Helical" evidence="12">
    <location>
        <begin position="15"/>
        <end position="37"/>
    </location>
</feature>
<feature type="transmembrane region" description="Helical" evidence="12">
    <location>
        <begin position="278"/>
        <end position="307"/>
    </location>
</feature>
<proteinExistence type="inferred from homology"/>
<dbReference type="InterPro" id="IPR038377">
    <property type="entry name" value="Na/Glc_symporter_sf"/>
</dbReference>
<keyword evidence="8" id="KW-0406">Ion transport</keyword>
<accession>A0A7M7N3D9</accession>
<protein>
    <recommendedName>
        <fullName evidence="15">Sodium-coupled monocarboxylate transporter 1</fullName>
    </recommendedName>
</protein>
<feature type="transmembrane region" description="Helical" evidence="12">
    <location>
        <begin position="57"/>
        <end position="75"/>
    </location>
</feature>
<keyword evidence="3" id="KW-0813">Transport</keyword>
<dbReference type="GO" id="GO:0006814">
    <property type="term" value="P:sodium ion transport"/>
    <property type="evidence" value="ECO:0000318"/>
    <property type="project" value="GO_Central"/>
</dbReference>
<evidence type="ECO:0000256" key="12">
    <source>
        <dbReference type="SAM" id="Phobius"/>
    </source>
</evidence>
<dbReference type="RefSeq" id="XP_030830375.1">
    <property type="nucleotide sequence ID" value="XM_030974515.1"/>
</dbReference>
<evidence type="ECO:0000256" key="3">
    <source>
        <dbReference type="ARBA" id="ARBA00022448"/>
    </source>
</evidence>
<keyword evidence="10" id="KW-0739">Sodium transport</keyword>
<feature type="transmembrane region" description="Helical" evidence="12">
    <location>
        <begin position="342"/>
        <end position="368"/>
    </location>
</feature>
<feature type="transmembrane region" description="Helical" evidence="12">
    <location>
        <begin position="444"/>
        <end position="466"/>
    </location>
</feature>
<evidence type="ECO:0000313" key="14">
    <source>
        <dbReference type="Proteomes" id="UP000007110"/>
    </source>
</evidence>
<evidence type="ECO:0000256" key="11">
    <source>
        <dbReference type="RuleBase" id="RU362091"/>
    </source>
</evidence>
<dbReference type="OMA" id="TVQYTWW"/>
<comment type="subcellular location">
    <subcellularLocation>
        <location evidence="1">Cell membrane</location>
        <topology evidence="1">Multi-pass membrane protein</topology>
    </subcellularLocation>
</comment>
<evidence type="ECO:0000256" key="9">
    <source>
        <dbReference type="ARBA" id="ARBA00023136"/>
    </source>
</evidence>
<dbReference type="NCBIfam" id="TIGR00813">
    <property type="entry name" value="sss"/>
    <property type="match status" value="1"/>
</dbReference>
<evidence type="ECO:0008006" key="15">
    <source>
        <dbReference type="Google" id="ProtNLM"/>
    </source>
</evidence>
<evidence type="ECO:0000256" key="10">
    <source>
        <dbReference type="ARBA" id="ARBA00023201"/>
    </source>
</evidence>
<feature type="transmembrane region" description="Helical" evidence="12">
    <location>
        <begin position="163"/>
        <end position="182"/>
    </location>
</feature>
<dbReference type="EnsemblMetazoa" id="XM_030974515">
    <property type="protein sequence ID" value="XP_030830375"/>
    <property type="gene ID" value="LOC105441385"/>
</dbReference>
<dbReference type="PANTHER" id="PTHR42985:SF40">
    <property type="entry name" value="LD47995P-RELATED"/>
    <property type="match status" value="1"/>
</dbReference>
<feature type="transmembrane region" description="Helical" evidence="12">
    <location>
        <begin position="81"/>
        <end position="111"/>
    </location>
</feature>
<dbReference type="CDD" id="cd11492">
    <property type="entry name" value="SLC5sbd_NIS-SMVT"/>
    <property type="match status" value="1"/>
</dbReference>
<feature type="transmembrane region" description="Helical" evidence="12">
    <location>
        <begin position="189"/>
        <end position="208"/>
    </location>
</feature>
<feature type="transmembrane region" description="Helical" evidence="12">
    <location>
        <begin position="132"/>
        <end position="151"/>
    </location>
</feature>
<feature type="transmembrane region" description="Helical" evidence="12">
    <location>
        <begin position="389"/>
        <end position="409"/>
    </location>
</feature>
<dbReference type="GO" id="GO:0005886">
    <property type="term" value="C:plasma membrane"/>
    <property type="evidence" value="ECO:0007669"/>
    <property type="project" value="UniProtKB-SubCell"/>
</dbReference>
<evidence type="ECO:0000256" key="4">
    <source>
        <dbReference type="ARBA" id="ARBA00022475"/>
    </source>
</evidence>
<dbReference type="InterPro" id="IPR001734">
    <property type="entry name" value="Na/solute_symporter"/>
</dbReference>
<dbReference type="GO" id="GO:0015293">
    <property type="term" value="F:symporter activity"/>
    <property type="evidence" value="ECO:0000318"/>
    <property type="project" value="GO_Central"/>
</dbReference>
<evidence type="ECO:0000313" key="13">
    <source>
        <dbReference type="EnsemblMetazoa" id="XP_030830375"/>
    </source>
</evidence>
<dbReference type="OrthoDB" id="6132759at2759"/>
<dbReference type="Proteomes" id="UP000007110">
    <property type="component" value="Unassembled WGS sequence"/>
</dbReference>
<organism evidence="13 14">
    <name type="scientific">Strongylocentrotus purpuratus</name>
    <name type="common">Purple sea urchin</name>
    <dbReference type="NCBI Taxonomy" id="7668"/>
    <lineage>
        <taxon>Eukaryota</taxon>
        <taxon>Metazoa</taxon>
        <taxon>Echinodermata</taxon>
        <taxon>Eleutherozoa</taxon>
        <taxon>Echinozoa</taxon>
        <taxon>Echinoidea</taxon>
        <taxon>Euechinoidea</taxon>
        <taxon>Echinacea</taxon>
        <taxon>Camarodonta</taxon>
        <taxon>Echinidea</taxon>
        <taxon>Strongylocentrotidae</taxon>
        <taxon>Strongylocentrotus</taxon>
    </lineage>
</organism>